<name>A0A7W9WWR7_9BURK</name>
<evidence type="ECO:0000313" key="1">
    <source>
        <dbReference type="EMBL" id="MBB6106886.1"/>
    </source>
</evidence>
<organism evidence="1 2">
    <name type="scientific">Paraburkholderia bannensis</name>
    <dbReference type="NCBI Taxonomy" id="765414"/>
    <lineage>
        <taxon>Bacteria</taxon>
        <taxon>Pseudomonadati</taxon>
        <taxon>Pseudomonadota</taxon>
        <taxon>Betaproteobacteria</taxon>
        <taxon>Burkholderiales</taxon>
        <taxon>Burkholderiaceae</taxon>
        <taxon>Paraburkholderia</taxon>
    </lineage>
</organism>
<evidence type="ECO:0000313" key="2">
    <source>
        <dbReference type="Proteomes" id="UP000571554"/>
    </source>
</evidence>
<keyword evidence="2" id="KW-1185">Reference proteome</keyword>
<accession>A0A7W9WWR7</accession>
<sequence>MRAGTAQHGFVGDQRERDGLAQCNGALAKPLLGRVLPLLRDEHGYRAREGECRHKRCDRGHGWPADLRG</sequence>
<dbReference type="AlphaFoldDB" id="A0A7W9WWR7"/>
<proteinExistence type="predicted"/>
<gene>
    <name evidence="1" type="ORF">F4827_006765</name>
</gene>
<protein>
    <submittedName>
        <fullName evidence="1">Uncharacterized protein</fullName>
    </submittedName>
</protein>
<reference evidence="1 2" key="1">
    <citation type="submission" date="2020-08" db="EMBL/GenBank/DDBJ databases">
        <title>Above-ground endophytic microbial communities from plants in different locations in the United States.</title>
        <authorList>
            <person name="Frank C."/>
        </authorList>
    </citation>
    <scope>NUCLEOTIDE SEQUENCE [LARGE SCALE GENOMIC DNA]</scope>
    <source>
        <strain evidence="1 2">WP4_2_2</strain>
    </source>
</reference>
<comment type="caution">
    <text evidence="1">The sequence shown here is derived from an EMBL/GenBank/DDBJ whole genome shotgun (WGS) entry which is preliminary data.</text>
</comment>
<dbReference type="Proteomes" id="UP000571554">
    <property type="component" value="Unassembled WGS sequence"/>
</dbReference>
<dbReference type="EMBL" id="JACHBW010000034">
    <property type="protein sequence ID" value="MBB6106886.1"/>
    <property type="molecule type" value="Genomic_DNA"/>
</dbReference>
<dbReference type="RefSeq" id="WP_260184728.1">
    <property type="nucleotide sequence ID" value="NZ_JACHBW010000034.1"/>
</dbReference>